<dbReference type="PANTHER" id="PTHR30469">
    <property type="entry name" value="MULTIDRUG RESISTANCE PROTEIN MDTA"/>
    <property type="match status" value="1"/>
</dbReference>
<keyword evidence="4" id="KW-0472">Membrane</keyword>
<evidence type="ECO:0000256" key="3">
    <source>
        <dbReference type="SAM" id="MobiDB-lite"/>
    </source>
</evidence>
<feature type="transmembrane region" description="Helical" evidence="4">
    <location>
        <begin position="12"/>
        <end position="36"/>
    </location>
</feature>
<dbReference type="OrthoDB" id="9781888at2"/>
<evidence type="ECO:0000256" key="2">
    <source>
        <dbReference type="SAM" id="Coils"/>
    </source>
</evidence>
<dbReference type="Gene3D" id="2.40.30.170">
    <property type="match status" value="1"/>
</dbReference>
<name>A0A5C5X0P2_9BACT</name>
<dbReference type="RefSeq" id="WP_146393344.1">
    <property type="nucleotide sequence ID" value="NZ_SJPK01000016.1"/>
</dbReference>
<dbReference type="InterPro" id="IPR006143">
    <property type="entry name" value="RND_pump_MFP"/>
</dbReference>
<comment type="caution">
    <text evidence="6">The sequence shown here is derived from an EMBL/GenBank/DDBJ whole genome shotgun (WGS) entry which is preliminary data.</text>
</comment>
<evidence type="ECO:0000313" key="7">
    <source>
        <dbReference type="Proteomes" id="UP000318053"/>
    </source>
</evidence>
<keyword evidence="4" id="KW-0812">Transmembrane</keyword>
<dbReference type="EMBL" id="SJPK01000016">
    <property type="protein sequence ID" value="TWT56169.1"/>
    <property type="molecule type" value="Genomic_DNA"/>
</dbReference>
<dbReference type="GO" id="GO:0015562">
    <property type="term" value="F:efflux transmembrane transporter activity"/>
    <property type="evidence" value="ECO:0007669"/>
    <property type="project" value="TreeGrafter"/>
</dbReference>
<dbReference type="AlphaFoldDB" id="A0A5C5X0P2"/>
<protein>
    <submittedName>
        <fullName evidence="6">Multidrug resistance protein MdtA</fullName>
    </submittedName>
</protein>
<sequence length="417" mass="45161">MTDLPPPKRWRWLGVLATIVVCVCIFSAAAAAIVVINRTQPTAKQVKATRKSSALVDTVIVRRDSYAPRLSVLGTVLPARDITLSPRVDGQVLEVSDSFLPGGMVRQGDLLMRIDPADFENQLSIRVSELEQAVASLQIEQGRQSLAEKELELLESTIDETNRELVLRGPQIASIRAEVNAAKAAVERAQLELDRATIVAPFDAQIISQSVNVGSQVSPGDELARMVGTKQYWVSAALPVRSLRWVRFPSDGPSGENTPGSDVTLRNTDGWPAGVERAGKVARMIGSVDQQTRLARVLITVDDPLGEQSDAPPLILQSLLQVEIEGQSIEDVVRLEREYVRDGDTVWVMKDDKLEIRPCQIVFRDGAHAYIGEGLENGDEVVLTTLATVADGVGLKRISDQPGASDEVGPEPSGAAI</sequence>
<evidence type="ECO:0000256" key="4">
    <source>
        <dbReference type="SAM" id="Phobius"/>
    </source>
</evidence>
<dbReference type="GO" id="GO:1990281">
    <property type="term" value="C:efflux pump complex"/>
    <property type="evidence" value="ECO:0007669"/>
    <property type="project" value="TreeGrafter"/>
</dbReference>
<keyword evidence="7" id="KW-1185">Reference proteome</keyword>
<dbReference type="SUPFAM" id="SSF111369">
    <property type="entry name" value="HlyD-like secretion proteins"/>
    <property type="match status" value="1"/>
</dbReference>
<dbReference type="Gene3D" id="2.40.50.100">
    <property type="match status" value="1"/>
</dbReference>
<evidence type="ECO:0000256" key="1">
    <source>
        <dbReference type="ARBA" id="ARBA00009477"/>
    </source>
</evidence>
<evidence type="ECO:0000259" key="5">
    <source>
        <dbReference type="Pfam" id="PF25917"/>
    </source>
</evidence>
<keyword evidence="4" id="KW-1133">Transmembrane helix</keyword>
<dbReference type="Proteomes" id="UP000318053">
    <property type="component" value="Unassembled WGS sequence"/>
</dbReference>
<feature type="region of interest" description="Disordered" evidence="3">
    <location>
        <begin position="398"/>
        <end position="417"/>
    </location>
</feature>
<reference evidence="6 7" key="1">
    <citation type="submission" date="2019-02" db="EMBL/GenBank/DDBJ databases">
        <title>Deep-cultivation of Planctomycetes and their phenomic and genomic characterization uncovers novel biology.</title>
        <authorList>
            <person name="Wiegand S."/>
            <person name="Jogler M."/>
            <person name="Boedeker C."/>
            <person name="Pinto D."/>
            <person name="Vollmers J."/>
            <person name="Rivas-Marin E."/>
            <person name="Kohn T."/>
            <person name="Peeters S.H."/>
            <person name="Heuer A."/>
            <person name="Rast P."/>
            <person name="Oberbeckmann S."/>
            <person name="Bunk B."/>
            <person name="Jeske O."/>
            <person name="Meyerdierks A."/>
            <person name="Storesund J.E."/>
            <person name="Kallscheuer N."/>
            <person name="Luecker S."/>
            <person name="Lage O.M."/>
            <person name="Pohl T."/>
            <person name="Merkel B.J."/>
            <person name="Hornburger P."/>
            <person name="Mueller R.-W."/>
            <person name="Bruemmer F."/>
            <person name="Labrenz M."/>
            <person name="Spormann A.M."/>
            <person name="Op Den Camp H."/>
            <person name="Overmann J."/>
            <person name="Amann R."/>
            <person name="Jetten M.S.M."/>
            <person name="Mascher T."/>
            <person name="Medema M.H."/>
            <person name="Devos D.P."/>
            <person name="Kaster A.-K."/>
            <person name="Ovreas L."/>
            <person name="Rohde M."/>
            <person name="Galperin M.Y."/>
            <person name="Jogler C."/>
        </authorList>
    </citation>
    <scope>NUCLEOTIDE SEQUENCE [LARGE SCALE GENOMIC DNA]</scope>
    <source>
        <strain evidence="6 7">CA85</strain>
    </source>
</reference>
<dbReference type="InterPro" id="IPR058625">
    <property type="entry name" value="MdtA-like_BSH"/>
</dbReference>
<dbReference type="PANTHER" id="PTHR30469:SF12">
    <property type="entry name" value="MULTIDRUG RESISTANCE PROTEIN MDTA"/>
    <property type="match status" value="1"/>
</dbReference>
<dbReference type="NCBIfam" id="TIGR01730">
    <property type="entry name" value="RND_mfp"/>
    <property type="match status" value="1"/>
</dbReference>
<accession>A0A5C5X0P2</accession>
<organism evidence="6 7">
    <name type="scientific">Allorhodopirellula solitaria</name>
    <dbReference type="NCBI Taxonomy" id="2527987"/>
    <lineage>
        <taxon>Bacteria</taxon>
        <taxon>Pseudomonadati</taxon>
        <taxon>Planctomycetota</taxon>
        <taxon>Planctomycetia</taxon>
        <taxon>Pirellulales</taxon>
        <taxon>Pirellulaceae</taxon>
        <taxon>Allorhodopirellula</taxon>
    </lineage>
</organism>
<proteinExistence type="inferred from homology"/>
<comment type="similarity">
    <text evidence="1">Belongs to the membrane fusion protein (MFP) (TC 8.A.1) family.</text>
</comment>
<dbReference type="Pfam" id="PF25917">
    <property type="entry name" value="BSH_RND"/>
    <property type="match status" value="1"/>
</dbReference>
<feature type="domain" description="Multidrug resistance protein MdtA-like barrel-sandwich hybrid" evidence="5">
    <location>
        <begin position="81"/>
        <end position="225"/>
    </location>
</feature>
<keyword evidence="2" id="KW-0175">Coiled coil</keyword>
<feature type="coiled-coil region" evidence="2">
    <location>
        <begin position="120"/>
        <end position="199"/>
    </location>
</feature>
<dbReference type="Gene3D" id="1.10.287.470">
    <property type="entry name" value="Helix hairpin bin"/>
    <property type="match status" value="1"/>
</dbReference>
<dbReference type="Gene3D" id="2.40.420.20">
    <property type="match status" value="1"/>
</dbReference>
<gene>
    <name evidence="6" type="primary">mdtA_4</name>
    <name evidence="6" type="ORF">CA85_45110</name>
</gene>
<evidence type="ECO:0000313" key="6">
    <source>
        <dbReference type="EMBL" id="TWT56169.1"/>
    </source>
</evidence>